<proteinExistence type="predicted"/>
<evidence type="ECO:0000313" key="1">
    <source>
        <dbReference type="EMBL" id="CUK16691.1"/>
    </source>
</evidence>
<dbReference type="EMBL" id="CYUD01000016">
    <property type="protein sequence ID" value="CUK16691.1"/>
    <property type="molecule type" value="Genomic_DNA"/>
</dbReference>
<reference evidence="2" key="1">
    <citation type="submission" date="2015-09" db="EMBL/GenBank/DDBJ databases">
        <authorList>
            <person name="Rodrigo-Torres L."/>
            <person name="Arahal D.R."/>
        </authorList>
    </citation>
    <scope>NUCLEOTIDE SEQUENCE [LARGE SCALE GENOMIC DNA]</scope>
    <source>
        <strain evidence="2">CECT 5091</strain>
    </source>
</reference>
<keyword evidence="2" id="KW-1185">Reference proteome</keyword>
<sequence>MRCATASSLAWFEGFQLQLDQFSDVFAETTCD</sequence>
<name>A0A0P1IJH3_9RHOB</name>
<dbReference type="Proteomes" id="UP000051260">
    <property type="component" value="Unassembled WGS sequence"/>
</dbReference>
<evidence type="ECO:0000313" key="2">
    <source>
        <dbReference type="Proteomes" id="UP000051260"/>
    </source>
</evidence>
<accession>A0A0P1IJH3</accession>
<organism evidence="1 2">
    <name type="scientific">Ruegeria denitrificans</name>
    <dbReference type="NCBI Taxonomy" id="1715692"/>
    <lineage>
        <taxon>Bacteria</taxon>
        <taxon>Pseudomonadati</taxon>
        <taxon>Pseudomonadota</taxon>
        <taxon>Alphaproteobacteria</taxon>
        <taxon>Rhodobacterales</taxon>
        <taxon>Roseobacteraceae</taxon>
        <taxon>Ruegeria</taxon>
    </lineage>
</organism>
<gene>
    <name evidence="1" type="ORF">RUE5091_04024</name>
</gene>
<protein>
    <submittedName>
        <fullName evidence="1">Uncharacterized protein</fullName>
    </submittedName>
</protein>
<dbReference type="AlphaFoldDB" id="A0A0P1IJH3"/>